<gene>
    <name evidence="1" type="ORF">ARMGADRAFT_1038531</name>
</gene>
<sequence length="100" mass="10676">MSIFKRKTGTISSTVLLSFALVALSLPTAITVIAQNISLLYSKLIDKTLKSVVRSDNGVVCQYGEVSVRISLARDPCTGTNNPPSHIPGQVEQMSLTIVA</sequence>
<keyword evidence="2" id="KW-1185">Reference proteome</keyword>
<accession>A0A2H3CHQ7</accession>
<protein>
    <submittedName>
        <fullName evidence="1">Uncharacterized protein</fullName>
    </submittedName>
</protein>
<proteinExistence type="predicted"/>
<dbReference type="Proteomes" id="UP000217790">
    <property type="component" value="Unassembled WGS sequence"/>
</dbReference>
<reference evidence="2" key="1">
    <citation type="journal article" date="2017" name="Nat. Ecol. Evol.">
        <title>Genome expansion and lineage-specific genetic innovations in the forest pathogenic fungi Armillaria.</title>
        <authorList>
            <person name="Sipos G."/>
            <person name="Prasanna A.N."/>
            <person name="Walter M.C."/>
            <person name="O'Connor E."/>
            <person name="Balint B."/>
            <person name="Krizsan K."/>
            <person name="Kiss B."/>
            <person name="Hess J."/>
            <person name="Varga T."/>
            <person name="Slot J."/>
            <person name="Riley R."/>
            <person name="Boka B."/>
            <person name="Rigling D."/>
            <person name="Barry K."/>
            <person name="Lee J."/>
            <person name="Mihaltcheva S."/>
            <person name="LaButti K."/>
            <person name="Lipzen A."/>
            <person name="Waldron R."/>
            <person name="Moloney N.M."/>
            <person name="Sperisen C."/>
            <person name="Kredics L."/>
            <person name="Vagvoelgyi C."/>
            <person name="Patrignani A."/>
            <person name="Fitzpatrick D."/>
            <person name="Nagy I."/>
            <person name="Doyle S."/>
            <person name="Anderson J.B."/>
            <person name="Grigoriev I.V."/>
            <person name="Gueldener U."/>
            <person name="Muensterkoetter M."/>
            <person name="Nagy L.G."/>
        </authorList>
    </citation>
    <scope>NUCLEOTIDE SEQUENCE [LARGE SCALE GENOMIC DNA]</scope>
    <source>
        <strain evidence="2">Ar21-2</strain>
    </source>
</reference>
<evidence type="ECO:0000313" key="2">
    <source>
        <dbReference type="Proteomes" id="UP000217790"/>
    </source>
</evidence>
<dbReference type="EMBL" id="KZ293715">
    <property type="protein sequence ID" value="PBK82629.1"/>
    <property type="molecule type" value="Genomic_DNA"/>
</dbReference>
<dbReference type="InParanoid" id="A0A2H3CHQ7"/>
<name>A0A2H3CHQ7_ARMGA</name>
<evidence type="ECO:0000313" key="1">
    <source>
        <dbReference type="EMBL" id="PBK82629.1"/>
    </source>
</evidence>
<dbReference type="AlphaFoldDB" id="A0A2H3CHQ7"/>
<organism evidence="1 2">
    <name type="scientific">Armillaria gallica</name>
    <name type="common">Bulbous honey fungus</name>
    <name type="synonym">Armillaria bulbosa</name>
    <dbReference type="NCBI Taxonomy" id="47427"/>
    <lineage>
        <taxon>Eukaryota</taxon>
        <taxon>Fungi</taxon>
        <taxon>Dikarya</taxon>
        <taxon>Basidiomycota</taxon>
        <taxon>Agaricomycotina</taxon>
        <taxon>Agaricomycetes</taxon>
        <taxon>Agaricomycetidae</taxon>
        <taxon>Agaricales</taxon>
        <taxon>Marasmiineae</taxon>
        <taxon>Physalacriaceae</taxon>
        <taxon>Armillaria</taxon>
    </lineage>
</organism>